<evidence type="ECO:0000313" key="1">
    <source>
        <dbReference type="EMBL" id="GMR45052.1"/>
    </source>
</evidence>
<reference evidence="2" key="1">
    <citation type="submission" date="2022-10" db="EMBL/GenBank/DDBJ databases">
        <title>Genome assembly of Pristionchus species.</title>
        <authorList>
            <person name="Yoshida K."/>
            <person name="Sommer R.J."/>
        </authorList>
    </citation>
    <scope>NUCLEOTIDE SEQUENCE [LARGE SCALE GENOMIC DNA]</scope>
    <source>
        <strain evidence="2">RS5460</strain>
    </source>
</reference>
<name>A0AAN5CIJ8_9BILA</name>
<dbReference type="AlphaFoldDB" id="A0AAN5CIJ8"/>
<accession>A0AAN5CIJ8</accession>
<gene>
    <name evidence="1" type="ORF">PMAYCL1PPCAC_15248</name>
</gene>
<feature type="non-terminal residue" evidence="1">
    <location>
        <position position="1"/>
    </location>
</feature>
<comment type="caution">
    <text evidence="1">The sequence shown here is derived from an EMBL/GenBank/DDBJ whole genome shotgun (WGS) entry which is preliminary data.</text>
</comment>
<evidence type="ECO:0000313" key="2">
    <source>
        <dbReference type="Proteomes" id="UP001328107"/>
    </source>
</evidence>
<sequence length="71" mass="8504">DNRPFPSLYHSPFALMAHPDDPKATSHERNSKTFLFNEKHVRLREEVKLTDQQRMKLRHFAANFTFEYVDV</sequence>
<feature type="non-terminal residue" evidence="1">
    <location>
        <position position="71"/>
    </location>
</feature>
<protein>
    <submittedName>
        <fullName evidence="1">Uncharacterized protein</fullName>
    </submittedName>
</protein>
<dbReference type="EMBL" id="BTRK01000004">
    <property type="protein sequence ID" value="GMR45052.1"/>
    <property type="molecule type" value="Genomic_DNA"/>
</dbReference>
<proteinExistence type="predicted"/>
<dbReference type="Proteomes" id="UP001328107">
    <property type="component" value="Unassembled WGS sequence"/>
</dbReference>
<organism evidence="1 2">
    <name type="scientific">Pristionchus mayeri</name>
    <dbReference type="NCBI Taxonomy" id="1317129"/>
    <lineage>
        <taxon>Eukaryota</taxon>
        <taxon>Metazoa</taxon>
        <taxon>Ecdysozoa</taxon>
        <taxon>Nematoda</taxon>
        <taxon>Chromadorea</taxon>
        <taxon>Rhabditida</taxon>
        <taxon>Rhabditina</taxon>
        <taxon>Diplogasteromorpha</taxon>
        <taxon>Diplogasteroidea</taxon>
        <taxon>Neodiplogasteridae</taxon>
        <taxon>Pristionchus</taxon>
    </lineage>
</organism>
<keyword evidence="2" id="KW-1185">Reference proteome</keyword>